<keyword evidence="1" id="KW-1133">Transmembrane helix</keyword>
<keyword evidence="3" id="KW-1185">Reference proteome</keyword>
<feature type="transmembrane region" description="Helical" evidence="1">
    <location>
        <begin position="16"/>
        <end position="40"/>
    </location>
</feature>
<evidence type="ECO:0000313" key="2">
    <source>
        <dbReference type="EMBL" id="MCL1631153.1"/>
    </source>
</evidence>
<name>A0ABT0M986_9BACL</name>
<dbReference type="Gene3D" id="2.130.10.10">
    <property type="entry name" value="YVTN repeat-like/Quinoprotein amine dehydrogenase"/>
    <property type="match status" value="1"/>
</dbReference>
<reference evidence="2 3" key="1">
    <citation type="submission" date="2022-05" db="EMBL/GenBank/DDBJ databases">
        <title>Sporolactobacillus sp nov CPB3-1, isolated from tree bark (Mangifera indica L.).</title>
        <authorList>
            <person name="Phuengjayaem S."/>
            <person name="Tanasupawat S."/>
        </authorList>
    </citation>
    <scope>NUCLEOTIDE SEQUENCE [LARGE SCALE GENOMIC DNA]</scope>
    <source>
        <strain evidence="2 3">CPB3-1</strain>
    </source>
</reference>
<sequence length="313" mass="34498">MNETNEAASGRKSVSWVFWLLAAKVIFILLLAGGTIWIIYAVSAMHSGKGSVPIARVQGAGYTKDGKTLWLRTENRRVSYTKGRWHSEKADDLEKTSIILPFRTGVVQVDRTGAVQWKAQDQRTIIRRDTVTPSEGLWAAGYESEHVYHLFAQGSNLILRITRDSGRSWFQSRAGHVTGDVQVLAVSPDEPDKLAIGTTEGLYVSDDSGAHFTRFLAGRSVTSAAYSSGGTTTLYAAVSGKETSLFQLIPQQNKIIDLDMGTVESDRLVRILPNPRKYAELVIITHRGDLYRTENGGQNWTIIAKNGRGLNGE</sequence>
<proteinExistence type="predicted"/>
<comment type="caution">
    <text evidence="2">The sequence shown here is derived from an EMBL/GenBank/DDBJ whole genome shotgun (WGS) entry which is preliminary data.</text>
</comment>
<dbReference type="SUPFAM" id="SSF110296">
    <property type="entry name" value="Oligoxyloglucan reducing end-specific cellobiohydrolase"/>
    <property type="match status" value="1"/>
</dbReference>
<gene>
    <name evidence="2" type="ORF">M3N64_04225</name>
</gene>
<keyword evidence="1" id="KW-0472">Membrane</keyword>
<dbReference type="InterPro" id="IPR015943">
    <property type="entry name" value="WD40/YVTN_repeat-like_dom_sf"/>
</dbReference>
<accession>A0ABT0M986</accession>
<evidence type="ECO:0000313" key="3">
    <source>
        <dbReference type="Proteomes" id="UP001203004"/>
    </source>
</evidence>
<dbReference type="RefSeq" id="WP_249098502.1">
    <property type="nucleotide sequence ID" value="NZ_JAMAST010000002.1"/>
</dbReference>
<evidence type="ECO:0000256" key="1">
    <source>
        <dbReference type="SAM" id="Phobius"/>
    </source>
</evidence>
<keyword evidence="1" id="KW-0812">Transmembrane</keyword>
<evidence type="ECO:0008006" key="4">
    <source>
        <dbReference type="Google" id="ProtNLM"/>
    </source>
</evidence>
<protein>
    <recommendedName>
        <fullName evidence="4">Photosynthesis system II assembly factor Ycf48/Hcf136-like domain-containing protein</fullName>
    </recommendedName>
</protein>
<dbReference type="EMBL" id="JAMAST010000002">
    <property type="protein sequence ID" value="MCL1631153.1"/>
    <property type="molecule type" value="Genomic_DNA"/>
</dbReference>
<organism evidence="2 3">
    <name type="scientific">Sporolactobacillus mangiferae</name>
    <dbReference type="NCBI Taxonomy" id="2940498"/>
    <lineage>
        <taxon>Bacteria</taxon>
        <taxon>Bacillati</taxon>
        <taxon>Bacillota</taxon>
        <taxon>Bacilli</taxon>
        <taxon>Bacillales</taxon>
        <taxon>Sporolactobacillaceae</taxon>
        <taxon>Sporolactobacillus</taxon>
    </lineage>
</organism>
<dbReference type="Proteomes" id="UP001203004">
    <property type="component" value="Unassembled WGS sequence"/>
</dbReference>